<dbReference type="RefSeq" id="WP_377256716.1">
    <property type="nucleotide sequence ID" value="NZ_JBHLUH010000061.1"/>
</dbReference>
<organism evidence="5 6">
    <name type="scientific">Phytohabitans kaempferiae</name>
    <dbReference type="NCBI Taxonomy" id="1620943"/>
    <lineage>
        <taxon>Bacteria</taxon>
        <taxon>Bacillati</taxon>
        <taxon>Actinomycetota</taxon>
        <taxon>Actinomycetes</taxon>
        <taxon>Micromonosporales</taxon>
        <taxon>Micromonosporaceae</taxon>
    </lineage>
</organism>
<keyword evidence="2 3" id="KW-0732">Signal</keyword>
<evidence type="ECO:0000256" key="1">
    <source>
        <dbReference type="ARBA" id="ARBA00010062"/>
    </source>
</evidence>
<dbReference type="PANTHER" id="PTHR30483">
    <property type="entry name" value="LEUCINE-SPECIFIC-BINDING PROTEIN"/>
    <property type="match status" value="1"/>
</dbReference>
<dbReference type="PROSITE" id="PS51257">
    <property type="entry name" value="PROKAR_LIPOPROTEIN"/>
    <property type="match status" value="1"/>
</dbReference>
<protein>
    <submittedName>
        <fullName evidence="5">ABC transporter substrate-binding protein</fullName>
    </submittedName>
</protein>
<comment type="similarity">
    <text evidence="1">Belongs to the leucine-binding protein family.</text>
</comment>
<dbReference type="Proteomes" id="UP001589867">
    <property type="component" value="Unassembled WGS sequence"/>
</dbReference>
<proteinExistence type="inferred from homology"/>
<dbReference type="Pfam" id="PF13458">
    <property type="entry name" value="Peripla_BP_6"/>
    <property type="match status" value="1"/>
</dbReference>
<dbReference type="InterPro" id="IPR028082">
    <property type="entry name" value="Peripla_BP_I"/>
</dbReference>
<dbReference type="EMBL" id="JBHLUH010000061">
    <property type="protein sequence ID" value="MFC0531746.1"/>
    <property type="molecule type" value="Genomic_DNA"/>
</dbReference>
<dbReference type="PANTHER" id="PTHR30483:SF6">
    <property type="entry name" value="PERIPLASMIC BINDING PROTEIN OF ABC TRANSPORTER FOR NATURAL AMINO ACIDS"/>
    <property type="match status" value="1"/>
</dbReference>
<sequence length="395" mass="41050">MAGRRGAAALAAGLALALAGCGGSTVSGGDSGSSDDGAPVKIGFLVPKSGVYASIGSDLERGMQIYLDKHGGKLGGREINLVTVDEGSTPQVGTAAARRLVQQERVAAVTGIVNSATAVGVATVFSDAKTPVVSTGQVTDNPYWWRVGWTNPMMNASIVDYLVSKEKDKNVYLIGADYKQGRDIIDAIGAGLKAGGVAIAGTTFTPFGTTQDYQPYLSEIQKSKATAVYAFYAGAEAARFVTQYSQFGLNKQATLYGNQALTEGNLAAQGPAASGVLTNAIYTPRIDSPLNKEFVDAYVAKYNAQPSVYSEAQYASAAVLDKAIAAAGGEVTGESLNTALSQVGDIETPRGTWRFDAAQAPTQTIYLRRATDNGGVMSDEVVETLGVYTSEGEKS</sequence>
<name>A0ABV6MAJ9_9ACTN</name>
<evidence type="ECO:0000256" key="3">
    <source>
        <dbReference type="SAM" id="SignalP"/>
    </source>
</evidence>
<dbReference type="InterPro" id="IPR051010">
    <property type="entry name" value="BCAA_transport"/>
</dbReference>
<dbReference type="SUPFAM" id="SSF53822">
    <property type="entry name" value="Periplasmic binding protein-like I"/>
    <property type="match status" value="1"/>
</dbReference>
<keyword evidence="6" id="KW-1185">Reference proteome</keyword>
<comment type="caution">
    <text evidence="5">The sequence shown here is derived from an EMBL/GenBank/DDBJ whole genome shotgun (WGS) entry which is preliminary data.</text>
</comment>
<evidence type="ECO:0000313" key="6">
    <source>
        <dbReference type="Proteomes" id="UP001589867"/>
    </source>
</evidence>
<dbReference type="Gene3D" id="3.40.50.2300">
    <property type="match status" value="2"/>
</dbReference>
<dbReference type="InterPro" id="IPR028081">
    <property type="entry name" value="Leu-bd"/>
</dbReference>
<accession>A0ABV6MAJ9</accession>
<reference evidence="5 6" key="1">
    <citation type="submission" date="2024-09" db="EMBL/GenBank/DDBJ databases">
        <authorList>
            <person name="Sun Q."/>
            <person name="Mori K."/>
        </authorList>
    </citation>
    <scope>NUCLEOTIDE SEQUENCE [LARGE SCALE GENOMIC DNA]</scope>
    <source>
        <strain evidence="5 6">TBRC 3947</strain>
    </source>
</reference>
<feature type="domain" description="Leucine-binding protein" evidence="4">
    <location>
        <begin position="39"/>
        <end position="374"/>
    </location>
</feature>
<feature type="signal peptide" evidence="3">
    <location>
        <begin position="1"/>
        <end position="19"/>
    </location>
</feature>
<feature type="chain" id="PRO_5045297219" evidence="3">
    <location>
        <begin position="20"/>
        <end position="395"/>
    </location>
</feature>
<evidence type="ECO:0000256" key="2">
    <source>
        <dbReference type="ARBA" id="ARBA00022729"/>
    </source>
</evidence>
<gene>
    <name evidence="5" type="ORF">ACFFIA_29275</name>
</gene>
<evidence type="ECO:0000259" key="4">
    <source>
        <dbReference type="Pfam" id="PF13458"/>
    </source>
</evidence>
<evidence type="ECO:0000313" key="5">
    <source>
        <dbReference type="EMBL" id="MFC0531746.1"/>
    </source>
</evidence>